<dbReference type="EMBL" id="JAPZBO010000009">
    <property type="protein sequence ID" value="KAJ5303112.1"/>
    <property type="molecule type" value="Genomic_DNA"/>
</dbReference>
<gene>
    <name evidence="3" type="ORF">N7476_009911</name>
</gene>
<organism evidence="3 4">
    <name type="scientific">Penicillium atrosanguineum</name>
    <dbReference type="NCBI Taxonomy" id="1132637"/>
    <lineage>
        <taxon>Eukaryota</taxon>
        <taxon>Fungi</taxon>
        <taxon>Dikarya</taxon>
        <taxon>Ascomycota</taxon>
        <taxon>Pezizomycotina</taxon>
        <taxon>Eurotiomycetes</taxon>
        <taxon>Eurotiomycetidae</taxon>
        <taxon>Eurotiales</taxon>
        <taxon>Aspergillaceae</taxon>
        <taxon>Penicillium</taxon>
    </lineage>
</organism>
<sequence>MLDQDIVNFGYPIPKLINDNNGVRTSSPGNTFTVHSRLFSYSSKEHPPPPPKNDLIESLSSIPITDRLSYASFSQQIADIQRLIQQSGLKYVMHATGTTLEGTWDEVSQLIGFAHTLIHQEGIARVQTDIRIQTRTDKVQPIEGHISSVEAILSASAS</sequence>
<accession>A0A9W9PP96</accession>
<comment type="similarity">
    <text evidence="1">Belongs to the UPF0045 family.</text>
</comment>
<dbReference type="InterPro" id="IPR051614">
    <property type="entry name" value="UPF0045_domain"/>
</dbReference>
<dbReference type="Gene3D" id="3.30.70.930">
    <property type="match status" value="1"/>
</dbReference>
<feature type="domain" description="Thiamine-binding protein" evidence="2">
    <location>
        <begin position="60"/>
        <end position="150"/>
    </location>
</feature>
<evidence type="ECO:0000313" key="3">
    <source>
        <dbReference type="EMBL" id="KAJ5303112.1"/>
    </source>
</evidence>
<keyword evidence="4" id="KW-1185">Reference proteome</keyword>
<dbReference type="InterPro" id="IPR029756">
    <property type="entry name" value="MTH1187/YkoF-like"/>
</dbReference>
<dbReference type="Pfam" id="PF01910">
    <property type="entry name" value="Thiamine_BP"/>
    <property type="match status" value="1"/>
</dbReference>
<reference evidence="3" key="1">
    <citation type="submission" date="2022-12" db="EMBL/GenBank/DDBJ databases">
        <authorList>
            <person name="Petersen C."/>
        </authorList>
    </citation>
    <scope>NUCLEOTIDE SEQUENCE</scope>
    <source>
        <strain evidence="3">IBT 21472</strain>
    </source>
</reference>
<proteinExistence type="inferred from homology"/>
<comment type="caution">
    <text evidence="3">The sequence shown here is derived from an EMBL/GenBank/DDBJ whole genome shotgun (WGS) entry which is preliminary data.</text>
</comment>
<evidence type="ECO:0000313" key="4">
    <source>
        <dbReference type="Proteomes" id="UP001147746"/>
    </source>
</evidence>
<dbReference type="Proteomes" id="UP001147746">
    <property type="component" value="Unassembled WGS sequence"/>
</dbReference>
<dbReference type="SUPFAM" id="SSF89957">
    <property type="entry name" value="MTH1187/YkoF-like"/>
    <property type="match status" value="1"/>
</dbReference>
<dbReference type="PANTHER" id="PTHR33777:SF1">
    <property type="entry name" value="UPF0045 PROTEIN ECM15"/>
    <property type="match status" value="1"/>
</dbReference>
<protein>
    <recommendedName>
        <fullName evidence="2">Thiamine-binding protein domain-containing protein</fullName>
    </recommendedName>
</protein>
<dbReference type="PANTHER" id="PTHR33777">
    <property type="entry name" value="UPF0045 PROTEIN ECM15"/>
    <property type="match status" value="1"/>
</dbReference>
<reference evidence="3" key="2">
    <citation type="journal article" date="2023" name="IMA Fungus">
        <title>Comparative genomic study of the Penicillium genus elucidates a diverse pangenome and 15 lateral gene transfer events.</title>
        <authorList>
            <person name="Petersen C."/>
            <person name="Sorensen T."/>
            <person name="Nielsen M.R."/>
            <person name="Sondergaard T.E."/>
            <person name="Sorensen J.L."/>
            <person name="Fitzpatrick D.A."/>
            <person name="Frisvad J.C."/>
            <person name="Nielsen K.L."/>
        </authorList>
    </citation>
    <scope>NUCLEOTIDE SEQUENCE</scope>
    <source>
        <strain evidence="3">IBT 21472</strain>
    </source>
</reference>
<dbReference type="InterPro" id="IPR002767">
    <property type="entry name" value="Thiamine_BP"/>
</dbReference>
<dbReference type="NCBIfam" id="TIGR00106">
    <property type="entry name" value="MTH1187 family thiamine-binding protein"/>
    <property type="match status" value="1"/>
</dbReference>
<name>A0A9W9PP96_9EURO</name>
<evidence type="ECO:0000259" key="2">
    <source>
        <dbReference type="Pfam" id="PF01910"/>
    </source>
</evidence>
<evidence type="ECO:0000256" key="1">
    <source>
        <dbReference type="ARBA" id="ARBA00010272"/>
    </source>
</evidence>
<dbReference type="GO" id="GO:0005829">
    <property type="term" value="C:cytosol"/>
    <property type="evidence" value="ECO:0007669"/>
    <property type="project" value="TreeGrafter"/>
</dbReference>
<dbReference type="AlphaFoldDB" id="A0A9W9PP96"/>